<protein>
    <recommendedName>
        <fullName evidence="3 8">Histidinol-phosphatase</fullName>
        <shortName evidence="8">HolPase</shortName>
        <ecNumber evidence="3 8">3.1.3.15</ecNumber>
    </recommendedName>
</protein>
<evidence type="ECO:0000259" key="9">
    <source>
        <dbReference type="Pfam" id="PF02811"/>
    </source>
</evidence>
<dbReference type="InterPro" id="IPR010140">
    <property type="entry name" value="Histidinol_P_phosphatase_HisJ"/>
</dbReference>
<evidence type="ECO:0000256" key="8">
    <source>
        <dbReference type="RuleBase" id="RU366003"/>
    </source>
</evidence>
<evidence type="ECO:0000313" key="10">
    <source>
        <dbReference type="EMBL" id="MDE5415894.1"/>
    </source>
</evidence>
<dbReference type="SUPFAM" id="SSF89550">
    <property type="entry name" value="PHP domain-like"/>
    <property type="match status" value="1"/>
</dbReference>
<evidence type="ECO:0000256" key="7">
    <source>
        <dbReference type="ARBA" id="ARBA00049158"/>
    </source>
</evidence>
<dbReference type="CDD" id="cd12110">
    <property type="entry name" value="PHP_HisPPase_Hisj_like"/>
    <property type="match status" value="1"/>
</dbReference>
<reference evidence="10" key="1">
    <citation type="submission" date="2024-05" db="EMBL/GenBank/DDBJ databases">
        <title>Alkalihalobacillus sp. strain MEB203 novel alkaliphilic bacterium from Lonar Lake, India.</title>
        <authorList>
            <person name="Joshi A."/>
            <person name="Thite S."/>
            <person name="Mengade P."/>
        </authorList>
    </citation>
    <scope>NUCLEOTIDE SEQUENCE</scope>
    <source>
        <strain evidence="10">MEB 203</strain>
    </source>
</reference>
<dbReference type="PANTHER" id="PTHR21039">
    <property type="entry name" value="HISTIDINOL PHOSPHATASE-RELATED"/>
    <property type="match status" value="1"/>
</dbReference>
<dbReference type="Gene3D" id="3.20.20.140">
    <property type="entry name" value="Metal-dependent hydrolases"/>
    <property type="match status" value="1"/>
</dbReference>
<accession>A0ABT5VKC5</accession>
<comment type="caution">
    <text evidence="10">The sequence shown here is derived from an EMBL/GenBank/DDBJ whole genome shotgun (WGS) entry which is preliminary data.</text>
</comment>
<keyword evidence="11" id="KW-1185">Reference proteome</keyword>
<evidence type="ECO:0000256" key="4">
    <source>
        <dbReference type="ARBA" id="ARBA00022605"/>
    </source>
</evidence>
<keyword evidence="4 8" id="KW-0028">Amino-acid biosynthesis</keyword>
<dbReference type="Proteomes" id="UP001148125">
    <property type="component" value="Unassembled WGS sequence"/>
</dbReference>
<evidence type="ECO:0000256" key="1">
    <source>
        <dbReference type="ARBA" id="ARBA00004970"/>
    </source>
</evidence>
<gene>
    <name evidence="10" type="primary">hisJ</name>
    <name evidence="10" type="ORF">N7Z68_21315</name>
</gene>
<name>A0ABT5VKC5_9BACI</name>
<proteinExistence type="inferred from homology"/>
<dbReference type="EMBL" id="JAOTPO010000022">
    <property type="protein sequence ID" value="MDE5415894.1"/>
    <property type="molecule type" value="Genomic_DNA"/>
</dbReference>
<sequence>MIHDGHVHTPFCPHGSKDRLGSYIEKAIQLNIKGITFTEHAPLPLDFVDPVPEKDSAMTWDNLTSYIQEIQQLKEKYNRELTILLGLEVDFIEGYEEQTRKILDEAGPYLDDAILSVHFLKHNNSYFCLDYSPEMFEMMIGVFGSVDAIYDSYFKTVQQSIDANLGAYKPKRIGHISLVRKFQQKFPPTRNYDAAFHQLLDSIKEKGLALDYNGAGVVKPLCGEPYPPESVIKSALERKIPLIYGSDAHSVKGLSQGIEKLYTGATFSVPECLS</sequence>
<dbReference type="PANTHER" id="PTHR21039:SF0">
    <property type="entry name" value="HISTIDINOL-PHOSPHATASE"/>
    <property type="match status" value="1"/>
</dbReference>
<dbReference type="InterPro" id="IPR004013">
    <property type="entry name" value="PHP_dom"/>
</dbReference>
<dbReference type="EC" id="3.1.3.15" evidence="3 8"/>
<comment type="pathway">
    <text evidence="1 8">Amino-acid biosynthesis; L-histidine biosynthesis; L-histidine from 5-phospho-alpha-D-ribose 1-diphosphate: step 8/9.</text>
</comment>
<organism evidence="10 11">
    <name type="scientific">Alkalihalobacterium chitinilyticum</name>
    <dbReference type="NCBI Taxonomy" id="2980103"/>
    <lineage>
        <taxon>Bacteria</taxon>
        <taxon>Bacillati</taxon>
        <taxon>Bacillota</taxon>
        <taxon>Bacilli</taxon>
        <taxon>Bacillales</taxon>
        <taxon>Bacillaceae</taxon>
        <taxon>Alkalihalobacterium</taxon>
    </lineage>
</organism>
<dbReference type="NCBIfam" id="TIGR01856">
    <property type="entry name" value="hisJ_fam"/>
    <property type="match status" value="1"/>
</dbReference>
<comment type="catalytic activity">
    <reaction evidence="7 8">
        <text>L-histidinol phosphate + H2O = L-histidinol + phosphate</text>
        <dbReference type="Rhea" id="RHEA:14465"/>
        <dbReference type="ChEBI" id="CHEBI:15377"/>
        <dbReference type="ChEBI" id="CHEBI:43474"/>
        <dbReference type="ChEBI" id="CHEBI:57699"/>
        <dbReference type="ChEBI" id="CHEBI:57980"/>
        <dbReference type="EC" id="3.1.3.15"/>
    </reaction>
</comment>
<evidence type="ECO:0000313" key="11">
    <source>
        <dbReference type="Proteomes" id="UP001148125"/>
    </source>
</evidence>
<dbReference type="Pfam" id="PF02811">
    <property type="entry name" value="PHP"/>
    <property type="match status" value="1"/>
</dbReference>
<evidence type="ECO:0000256" key="6">
    <source>
        <dbReference type="ARBA" id="ARBA00023102"/>
    </source>
</evidence>
<comment type="similarity">
    <text evidence="2 8">Belongs to the PHP hydrolase family. HisK subfamily.</text>
</comment>
<dbReference type="GO" id="GO:0004401">
    <property type="term" value="F:histidinol-phosphatase activity"/>
    <property type="evidence" value="ECO:0007669"/>
    <property type="project" value="UniProtKB-EC"/>
</dbReference>
<keyword evidence="6 8" id="KW-0368">Histidine biosynthesis</keyword>
<feature type="domain" description="PHP" evidence="9">
    <location>
        <begin position="4"/>
        <end position="213"/>
    </location>
</feature>
<evidence type="ECO:0000256" key="5">
    <source>
        <dbReference type="ARBA" id="ARBA00022801"/>
    </source>
</evidence>
<dbReference type="InterPro" id="IPR016195">
    <property type="entry name" value="Pol/histidinol_Pase-like"/>
</dbReference>
<keyword evidence="5 8" id="KW-0378">Hydrolase</keyword>
<evidence type="ECO:0000256" key="3">
    <source>
        <dbReference type="ARBA" id="ARBA00013085"/>
    </source>
</evidence>
<evidence type="ECO:0000256" key="2">
    <source>
        <dbReference type="ARBA" id="ARBA00009152"/>
    </source>
</evidence>
<dbReference type="NCBIfam" id="NF005996">
    <property type="entry name" value="PRK08123.1"/>
    <property type="match status" value="1"/>
</dbReference>